<evidence type="ECO:0000313" key="11">
    <source>
        <dbReference type="EMBL" id="QJB70692.1"/>
    </source>
</evidence>
<name>A0A6H2DPU9_9SPHN</name>
<protein>
    <recommendedName>
        <fullName evidence="10">Purine nucleoside phosphorylase</fullName>
    </recommendedName>
</protein>
<dbReference type="GO" id="GO:0017061">
    <property type="term" value="F:S-methyl-5-thioadenosine phosphorylase activity"/>
    <property type="evidence" value="ECO:0007669"/>
    <property type="project" value="UniProtKB-EC"/>
</dbReference>
<dbReference type="EMBL" id="CP051217">
    <property type="protein sequence ID" value="QJB70692.1"/>
    <property type="molecule type" value="Genomic_DNA"/>
</dbReference>
<evidence type="ECO:0000256" key="8">
    <source>
        <dbReference type="ARBA" id="ARBA00048968"/>
    </source>
</evidence>
<evidence type="ECO:0000256" key="7">
    <source>
        <dbReference type="ARBA" id="ARBA00047989"/>
    </source>
</evidence>
<comment type="catalytic activity">
    <reaction evidence="7">
        <text>adenosine + H2O + H(+) = inosine + NH4(+)</text>
        <dbReference type="Rhea" id="RHEA:24408"/>
        <dbReference type="ChEBI" id="CHEBI:15377"/>
        <dbReference type="ChEBI" id="CHEBI:15378"/>
        <dbReference type="ChEBI" id="CHEBI:16335"/>
        <dbReference type="ChEBI" id="CHEBI:17596"/>
        <dbReference type="ChEBI" id="CHEBI:28938"/>
        <dbReference type="EC" id="3.5.4.4"/>
    </reaction>
    <physiologicalReaction direction="left-to-right" evidence="7">
        <dbReference type="Rhea" id="RHEA:24409"/>
    </physiologicalReaction>
</comment>
<dbReference type="Pfam" id="PF02578">
    <property type="entry name" value="Cu-oxidase_4"/>
    <property type="match status" value="1"/>
</dbReference>
<evidence type="ECO:0000256" key="4">
    <source>
        <dbReference type="ARBA" id="ARBA00022723"/>
    </source>
</evidence>
<comment type="catalytic activity">
    <reaction evidence="8">
        <text>adenosine + phosphate = alpha-D-ribose 1-phosphate + adenine</text>
        <dbReference type="Rhea" id="RHEA:27642"/>
        <dbReference type="ChEBI" id="CHEBI:16335"/>
        <dbReference type="ChEBI" id="CHEBI:16708"/>
        <dbReference type="ChEBI" id="CHEBI:43474"/>
        <dbReference type="ChEBI" id="CHEBI:57720"/>
        <dbReference type="EC" id="2.4.2.1"/>
    </reaction>
    <physiologicalReaction direction="left-to-right" evidence="8">
        <dbReference type="Rhea" id="RHEA:27643"/>
    </physiologicalReaction>
</comment>
<dbReference type="InterPro" id="IPR038371">
    <property type="entry name" value="Cu_polyphenol_OxRdtase_sf"/>
</dbReference>
<dbReference type="InterPro" id="IPR011324">
    <property type="entry name" value="Cytotoxic_necrot_fac-like_cat"/>
</dbReference>
<keyword evidence="6" id="KW-0862">Zinc</keyword>
<evidence type="ECO:0000256" key="9">
    <source>
        <dbReference type="ARBA" id="ARBA00049893"/>
    </source>
</evidence>
<dbReference type="SUPFAM" id="SSF64438">
    <property type="entry name" value="CNF1/YfiH-like putative cysteine hydrolases"/>
    <property type="match status" value="1"/>
</dbReference>
<evidence type="ECO:0000313" key="12">
    <source>
        <dbReference type="Proteomes" id="UP000501600"/>
    </source>
</evidence>
<organism evidence="11 12">
    <name type="scientific">Parasphingorhabdus halotolerans</name>
    <dbReference type="NCBI Taxonomy" id="2725558"/>
    <lineage>
        <taxon>Bacteria</taxon>
        <taxon>Pseudomonadati</taxon>
        <taxon>Pseudomonadota</taxon>
        <taxon>Alphaproteobacteria</taxon>
        <taxon>Sphingomonadales</taxon>
        <taxon>Sphingomonadaceae</taxon>
        <taxon>Parasphingorhabdus</taxon>
    </lineage>
</organism>
<evidence type="ECO:0000256" key="10">
    <source>
        <dbReference type="RuleBase" id="RU361274"/>
    </source>
</evidence>
<evidence type="ECO:0000256" key="3">
    <source>
        <dbReference type="ARBA" id="ARBA00022679"/>
    </source>
</evidence>
<dbReference type="PANTHER" id="PTHR30616:SF2">
    <property type="entry name" value="PURINE NUCLEOSIDE PHOSPHORYLASE LACC1"/>
    <property type="match status" value="1"/>
</dbReference>
<reference evidence="11 12" key="1">
    <citation type="submission" date="2020-04" db="EMBL/GenBank/DDBJ databases">
        <title>Genome sequence for Sphingorhabdus sp. strain M1.</title>
        <authorList>
            <person name="Park S.-J."/>
        </authorList>
    </citation>
    <scope>NUCLEOTIDE SEQUENCE [LARGE SCALE GENOMIC DNA]</scope>
    <source>
        <strain evidence="11 12">JK6</strain>
    </source>
</reference>
<evidence type="ECO:0000256" key="1">
    <source>
        <dbReference type="ARBA" id="ARBA00000553"/>
    </source>
</evidence>
<keyword evidence="12" id="KW-1185">Reference proteome</keyword>
<dbReference type="Gene3D" id="3.60.140.10">
    <property type="entry name" value="CNF1/YfiH-like putative cysteine hydrolases"/>
    <property type="match status" value="1"/>
</dbReference>
<sequence length="258" mass="27647">MIGSEIDRTQSNVLKPAAHGFMGRGGGISVGRYAGLNVGLGSDDDKADVLRNRQIAKEAVLPGSELMTVYQIHGTDVFHVTEKLPIEERPKADAMVTASPNILLGILTADCVPVLFSDPEARVVGAAHAGWKGLLAGVLENTIEAMIGLGADASHISAAVGPCIGQRHYEVDQSFHDRFVEADGASKQFFATGNADHFQFDLEGYAKHRLKRAKLDHVDVLGLDCYADKSRFFSYRRAKADGAGGYGRQISLIGLAPE</sequence>
<dbReference type="GO" id="GO:0005507">
    <property type="term" value="F:copper ion binding"/>
    <property type="evidence" value="ECO:0007669"/>
    <property type="project" value="TreeGrafter"/>
</dbReference>
<dbReference type="NCBIfam" id="TIGR00726">
    <property type="entry name" value="peptidoglycan editing factor PgeF"/>
    <property type="match status" value="1"/>
</dbReference>
<dbReference type="AlphaFoldDB" id="A0A6H2DPU9"/>
<evidence type="ECO:0000256" key="6">
    <source>
        <dbReference type="ARBA" id="ARBA00022833"/>
    </source>
</evidence>
<dbReference type="CDD" id="cd16833">
    <property type="entry name" value="YfiH"/>
    <property type="match status" value="1"/>
</dbReference>
<keyword evidence="3" id="KW-0808">Transferase</keyword>
<dbReference type="KEGG" id="phao:HF685_05180"/>
<comment type="catalytic activity">
    <reaction evidence="9">
        <text>S-methyl-5'-thioadenosine + phosphate = 5-(methylsulfanyl)-alpha-D-ribose 1-phosphate + adenine</text>
        <dbReference type="Rhea" id="RHEA:11852"/>
        <dbReference type="ChEBI" id="CHEBI:16708"/>
        <dbReference type="ChEBI" id="CHEBI:17509"/>
        <dbReference type="ChEBI" id="CHEBI:43474"/>
        <dbReference type="ChEBI" id="CHEBI:58533"/>
        <dbReference type="EC" id="2.4.2.28"/>
    </reaction>
    <physiologicalReaction direction="left-to-right" evidence="9">
        <dbReference type="Rhea" id="RHEA:11853"/>
    </physiologicalReaction>
</comment>
<gene>
    <name evidence="11" type="primary">pgeF</name>
    <name evidence="11" type="ORF">HF685_05180</name>
</gene>
<comment type="similarity">
    <text evidence="2 10">Belongs to the purine nucleoside phosphorylase YfiH/LACC1 family.</text>
</comment>
<dbReference type="Proteomes" id="UP000501600">
    <property type="component" value="Chromosome"/>
</dbReference>
<keyword evidence="4" id="KW-0479">Metal-binding</keyword>
<evidence type="ECO:0000256" key="2">
    <source>
        <dbReference type="ARBA" id="ARBA00007353"/>
    </source>
</evidence>
<dbReference type="InterPro" id="IPR003730">
    <property type="entry name" value="Cu_polyphenol_OxRdtase"/>
</dbReference>
<evidence type="ECO:0000256" key="5">
    <source>
        <dbReference type="ARBA" id="ARBA00022801"/>
    </source>
</evidence>
<comment type="catalytic activity">
    <reaction evidence="1">
        <text>inosine + phosphate = alpha-D-ribose 1-phosphate + hypoxanthine</text>
        <dbReference type="Rhea" id="RHEA:27646"/>
        <dbReference type="ChEBI" id="CHEBI:17368"/>
        <dbReference type="ChEBI" id="CHEBI:17596"/>
        <dbReference type="ChEBI" id="CHEBI:43474"/>
        <dbReference type="ChEBI" id="CHEBI:57720"/>
        <dbReference type="EC" id="2.4.2.1"/>
    </reaction>
    <physiologicalReaction direction="left-to-right" evidence="1">
        <dbReference type="Rhea" id="RHEA:27647"/>
    </physiologicalReaction>
</comment>
<dbReference type="GO" id="GO:0016787">
    <property type="term" value="F:hydrolase activity"/>
    <property type="evidence" value="ECO:0007669"/>
    <property type="project" value="UniProtKB-KW"/>
</dbReference>
<accession>A0A6H2DPU9</accession>
<keyword evidence="5" id="KW-0378">Hydrolase</keyword>
<dbReference type="PANTHER" id="PTHR30616">
    <property type="entry name" value="UNCHARACTERIZED PROTEIN YFIH"/>
    <property type="match status" value="1"/>
</dbReference>
<proteinExistence type="inferred from homology"/>